<accession>A0A8H3CUM0</accession>
<dbReference type="InterPro" id="IPR002921">
    <property type="entry name" value="Fungal_lipase-type"/>
</dbReference>
<comment type="similarity">
    <text evidence="2">Belongs to the AB hydrolase superfamily. Lipase family. Class 3 subfamily.</text>
</comment>
<keyword evidence="1" id="KW-1015">Disulfide bond</keyword>
<dbReference type="AlphaFoldDB" id="A0A8H3CUM0"/>
<evidence type="ECO:0000256" key="3">
    <source>
        <dbReference type="ARBA" id="ARBA00047591"/>
    </source>
</evidence>
<dbReference type="EMBL" id="CAJMWX010001573">
    <property type="protein sequence ID" value="CAE6496739.1"/>
    <property type="molecule type" value="Genomic_DNA"/>
</dbReference>
<dbReference type="Gene3D" id="3.40.50.1820">
    <property type="entry name" value="alpha/beta hydrolase"/>
    <property type="match status" value="1"/>
</dbReference>
<protein>
    <recommendedName>
        <fullName evidence="6">Fungal lipase-type domain-containing protein</fullName>
    </recommendedName>
</protein>
<comment type="catalytic activity">
    <reaction evidence="4">
        <text>a monoacylglycerol + H2O = glycerol + a fatty acid + H(+)</text>
        <dbReference type="Rhea" id="RHEA:15245"/>
        <dbReference type="ChEBI" id="CHEBI:15377"/>
        <dbReference type="ChEBI" id="CHEBI:15378"/>
        <dbReference type="ChEBI" id="CHEBI:17408"/>
        <dbReference type="ChEBI" id="CHEBI:17754"/>
        <dbReference type="ChEBI" id="CHEBI:28868"/>
    </reaction>
</comment>
<sequence>MLFPSAFSVLFTASSLVYLTSLVLAAPLPQSARDKTVAPLSSSAIAAYSFYTNFVAATYCSVTKEWVCSACELIPGFVPFALGGDGGAVPYWYVGWWPAGSTVVVAHQGTDPLEIRALITDAKFFPSSLSPALFPNVSSEVKVHSGFKQAQAASAPHILAAVKKVLADRNSKSVTVVGHSLGGAIAALDALYLKLNLPSNIAVKGVTYGQPRVGNPEFANWFDQTISDFSRVTNKKDVIPILPGRFLGFRHSSGEKHIKSKGKWYACEGQDNTSSDCSIGEVPNILKGNLIDHLGPYEDIWVGTLSC</sequence>
<feature type="chain" id="PRO_5034502910" description="Fungal lipase-type domain-containing protein" evidence="5">
    <location>
        <begin position="26"/>
        <end position="307"/>
    </location>
</feature>
<dbReference type="OrthoDB" id="273141at2759"/>
<comment type="catalytic activity">
    <reaction evidence="3">
        <text>a diacylglycerol + H2O = a monoacylglycerol + a fatty acid + H(+)</text>
        <dbReference type="Rhea" id="RHEA:32731"/>
        <dbReference type="ChEBI" id="CHEBI:15377"/>
        <dbReference type="ChEBI" id="CHEBI:15378"/>
        <dbReference type="ChEBI" id="CHEBI:17408"/>
        <dbReference type="ChEBI" id="CHEBI:18035"/>
        <dbReference type="ChEBI" id="CHEBI:28868"/>
    </reaction>
</comment>
<dbReference type="InterPro" id="IPR029058">
    <property type="entry name" value="AB_hydrolase_fold"/>
</dbReference>
<evidence type="ECO:0000256" key="1">
    <source>
        <dbReference type="ARBA" id="ARBA00023157"/>
    </source>
</evidence>
<comment type="caution">
    <text evidence="7">The sequence shown here is derived from an EMBL/GenBank/DDBJ whole genome shotgun (WGS) entry which is preliminary data.</text>
</comment>
<keyword evidence="5" id="KW-0732">Signal</keyword>
<evidence type="ECO:0000313" key="8">
    <source>
        <dbReference type="Proteomes" id="UP000663888"/>
    </source>
</evidence>
<dbReference type="Pfam" id="PF01764">
    <property type="entry name" value="Lipase_3"/>
    <property type="match status" value="1"/>
</dbReference>
<dbReference type="GO" id="GO:0006629">
    <property type="term" value="P:lipid metabolic process"/>
    <property type="evidence" value="ECO:0007669"/>
    <property type="project" value="InterPro"/>
</dbReference>
<dbReference type="Proteomes" id="UP000663888">
    <property type="component" value="Unassembled WGS sequence"/>
</dbReference>
<feature type="domain" description="Fungal lipase-type" evidence="6">
    <location>
        <begin position="104"/>
        <end position="245"/>
    </location>
</feature>
<feature type="signal peptide" evidence="5">
    <location>
        <begin position="1"/>
        <end position="25"/>
    </location>
</feature>
<name>A0A8H3CUM0_9AGAM</name>
<dbReference type="SUPFAM" id="SSF53474">
    <property type="entry name" value="alpha/beta-Hydrolases"/>
    <property type="match status" value="1"/>
</dbReference>
<evidence type="ECO:0000313" key="7">
    <source>
        <dbReference type="EMBL" id="CAE6496739.1"/>
    </source>
</evidence>
<gene>
    <name evidence="7" type="ORF">RDB_LOCUS147698</name>
</gene>
<evidence type="ECO:0000256" key="5">
    <source>
        <dbReference type="SAM" id="SignalP"/>
    </source>
</evidence>
<dbReference type="PANTHER" id="PTHR45856:SF25">
    <property type="entry name" value="FUNGAL LIPASE-LIKE DOMAIN-CONTAINING PROTEIN"/>
    <property type="match status" value="1"/>
</dbReference>
<reference evidence="7" key="1">
    <citation type="submission" date="2021-01" db="EMBL/GenBank/DDBJ databases">
        <authorList>
            <person name="Kaushik A."/>
        </authorList>
    </citation>
    <scope>NUCLEOTIDE SEQUENCE</scope>
    <source>
        <strain evidence="7">AG4-R118</strain>
    </source>
</reference>
<proteinExistence type="inferred from homology"/>
<evidence type="ECO:0000259" key="6">
    <source>
        <dbReference type="Pfam" id="PF01764"/>
    </source>
</evidence>
<evidence type="ECO:0000256" key="2">
    <source>
        <dbReference type="ARBA" id="ARBA00043996"/>
    </source>
</evidence>
<organism evidence="7 8">
    <name type="scientific">Rhizoctonia solani</name>
    <dbReference type="NCBI Taxonomy" id="456999"/>
    <lineage>
        <taxon>Eukaryota</taxon>
        <taxon>Fungi</taxon>
        <taxon>Dikarya</taxon>
        <taxon>Basidiomycota</taxon>
        <taxon>Agaricomycotina</taxon>
        <taxon>Agaricomycetes</taxon>
        <taxon>Cantharellales</taxon>
        <taxon>Ceratobasidiaceae</taxon>
        <taxon>Rhizoctonia</taxon>
    </lineage>
</organism>
<dbReference type="InterPro" id="IPR051218">
    <property type="entry name" value="Sec_MonoDiacylglyc_Lipase"/>
</dbReference>
<evidence type="ECO:0000256" key="4">
    <source>
        <dbReference type="ARBA" id="ARBA00048461"/>
    </source>
</evidence>
<dbReference type="CDD" id="cd00519">
    <property type="entry name" value="Lipase_3"/>
    <property type="match status" value="1"/>
</dbReference>
<dbReference type="PANTHER" id="PTHR45856">
    <property type="entry name" value="ALPHA/BETA-HYDROLASES SUPERFAMILY PROTEIN"/>
    <property type="match status" value="1"/>
</dbReference>